<evidence type="ECO:0008006" key="3">
    <source>
        <dbReference type="Google" id="ProtNLM"/>
    </source>
</evidence>
<proteinExistence type="predicted"/>
<protein>
    <recommendedName>
        <fullName evidence="3">Lipoprotein</fullName>
    </recommendedName>
</protein>
<organism evidence="1 2">
    <name type="scientific">Parasutterella excrementihominis</name>
    <dbReference type="NCBI Taxonomy" id="487175"/>
    <lineage>
        <taxon>Bacteria</taxon>
        <taxon>Pseudomonadati</taxon>
        <taxon>Pseudomonadota</taxon>
        <taxon>Betaproteobacteria</taxon>
        <taxon>Burkholderiales</taxon>
        <taxon>Sutterellaceae</taxon>
        <taxon>Parasutterella</taxon>
    </lineage>
</organism>
<dbReference type="Proteomes" id="UP000462362">
    <property type="component" value="Unassembled WGS sequence"/>
</dbReference>
<dbReference type="RefSeq" id="WP_008811339.1">
    <property type="nucleotide sequence ID" value="NZ_CAJUON010000001.1"/>
</dbReference>
<accession>A0A6I3S2X0</accession>
<name>A0A6I3S2X0_9BURK</name>
<sequence>MIKKASFLALVSCAVFSASCYAGQYAQALGDCVYDNLSREDKNVMTQWAFVTLGKTDAAKQITVIPESKNKQVNKEAKKRMTRLMTEACAREAANVALHESKSGLQDAAAQLGIRLAKEQLKDKTDEALANLLNPGTANVLRGAEVLKGFFKKPQ</sequence>
<gene>
    <name evidence="1" type="ORF">GMD42_10600</name>
</gene>
<reference evidence="1 2" key="1">
    <citation type="journal article" date="2019" name="Nat. Med.">
        <title>A library of human gut bacterial isolates paired with longitudinal multiomics data enables mechanistic microbiome research.</title>
        <authorList>
            <person name="Poyet M."/>
            <person name="Groussin M."/>
            <person name="Gibbons S.M."/>
            <person name="Avila-Pacheco J."/>
            <person name="Jiang X."/>
            <person name="Kearney S.M."/>
            <person name="Perrotta A.R."/>
            <person name="Berdy B."/>
            <person name="Zhao S."/>
            <person name="Lieberman T.D."/>
            <person name="Swanson P.K."/>
            <person name="Smith M."/>
            <person name="Roesemann S."/>
            <person name="Alexander J.E."/>
            <person name="Rich S.A."/>
            <person name="Livny J."/>
            <person name="Vlamakis H."/>
            <person name="Clish C."/>
            <person name="Bullock K."/>
            <person name="Deik A."/>
            <person name="Scott J."/>
            <person name="Pierce K.A."/>
            <person name="Xavier R.J."/>
            <person name="Alm E.J."/>
        </authorList>
    </citation>
    <scope>NUCLEOTIDE SEQUENCE [LARGE SCALE GENOMIC DNA]</scope>
    <source>
        <strain evidence="1 2">BIOML-A2</strain>
    </source>
</reference>
<comment type="caution">
    <text evidence="1">The sequence shown here is derived from an EMBL/GenBank/DDBJ whole genome shotgun (WGS) entry which is preliminary data.</text>
</comment>
<dbReference type="EMBL" id="WNCL01000042">
    <property type="protein sequence ID" value="MTU44040.1"/>
    <property type="molecule type" value="Genomic_DNA"/>
</dbReference>
<dbReference type="GeneID" id="43348056"/>
<dbReference type="PROSITE" id="PS51257">
    <property type="entry name" value="PROKAR_LIPOPROTEIN"/>
    <property type="match status" value="1"/>
</dbReference>
<evidence type="ECO:0000313" key="1">
    <source>
        <dbReference type="EMBL" id="MTU44040.1"/>
    </source>
</evidence>
<evidence type="ECO:0000313" key="2">
    <source>
        <dbReference type="Proteomes" id="UP000462362"/>
    </source>
</evidence>
<dbReference type="AlphaFoldDB" id="A0A6I3S2X0"/>